<accession>A0A179S7J0</accession>
<dbReference type="AlphaFoldDB" id="A0A179S7J0"/>
<organism evidence="2 3">
    <name type="scientific">Methylobacterium platani</name>
    <dbReference type="NCBI Taxonomy" id="427683"/>
    <lineage>
        <taxon>Bacteria</taxon>
        <taxon>Pseudomonadati</taxon>
        <taxon>Pseudomonadota</taxon>
        <taxon>Alphaproteobacteria</taxon>
        <taxon>Hyphomicrobiales</taxon>
        <taxon>Methylobacteriaceae</taxon>
        <taxon>Methylobacterium</taxon>
    </lineage>
</organism>
<evidence type="ECO:0000313" key="2">
    <source>
        <dbReference type="EMBL" id="OAS23365.1"/>
    </source>
</evidence>
<proteinExistence type="predicted"/>
<keyword evidence="1" id="KW-0812">Transmembrane</keyword>
<dbReference type="STRING" id="427683.A5481_17015"/>
<dbReference type="RefSeq" id="WP_048436600.1">
    <property type="nucleotide sequence ID" value="NZ_LWHQ01000034.1"/>
</dbReference>
<comment type="caution">
    <text evidence="2">The sequence shown here is derived from an EMBL/GenBank/DDBJ whole genome shotgun (WGS) entry which is preliminary data.</text>
</comment>
<evidence type="ECO:0000256" key="1">
    <source>
        <dbReference type="SAM" id="Phobius"/>
    </source>
</evidence>
<sequence length="98" mass="9878">MFFTLTAAIAGSLAAAAWLIQDGPAAATCAALAVGIASAAVAAFLVAQLDRRAPAAGPESETVADERPRLPRRRAVAACPPGLLRRRASAAGRLASAR</sequence>
<name>A0A179S7J0_9HYPH</name>
<reference evidence="2 3" key="1">
    <citation type="submission" date="2016-04" db="EMBL/GenBank/DDBJ databases">
        <authorList>
            <person name="Evans L.H."/>
            <person name="Alamgir A."/>
            <person name="Owens N."/>
            <person name="Weber N.D."/>
            <person name="Virtaneva K."/>
            <person name="Barbian K."/>
            <person name="Babar A."/>
            <person name="Rosenke K."/>
        </authorList>
    </citation>
    <scope>NUCLEOTIDE SEQUENCE [LARGE SCALE GENOMIC DNA]</scope>
    <source>
        <strain evidence="2 3">PMB02</strain>
    </source>
</reference>
<evidence type="ECO:0000313" key="3">
    <source>
        <dbReference type="Proteomes" id="UP000078316"/>
    </source>
</evidence>
<dbReference type="EMBL" id="LWHQ01000034">
    <property type="protein sequence ID" value="OAS23365.1"/>
    <property type="molecule type" value="Genomic_DNA"/>
</dbReference>
<keyword evidence="1" id="KW-1133">Transmembrane helix</keyword>
<protein>
    <submittedName>
        <fullName evidence="2">Uncharacterized protein</fullName>
    </submittedName>
</protein>
<feature type="transmembrane region" description="Helical" evidence="1">
    <location>
        <begin position="25"/>
        <end position="47"/>
    </location>
</feature>
<keyword evidence="1" id="KW-0472">Membrane</keyword>
<gene>
    <name evidence="2" type="ORF">A5481_17015</name>
</gene>
<dbReference type="Proteomes" id="UP000078316">
    <property type="component" value="Unassembled WGS sequence"/>
</dbReference>